<gene>
    <name evidence="1" type="ORF">CARN5_1767</name>
</gene>
<sequence>MAEKGMAAKGNIGMYFLRDGFAINASCSHLGLFGEVSLLRKKCSPMKSYLCEKWARQPARWRQNGASRKTRAMFAGYSSGGPFFCQATTGH</sequence>
<accession>E6QBZ8</accession>
<reference evidence="1" key="1">
    <citation type="submission" date="2009-10" db="EMBL/GenBank/DDBJ databases">
        <title>Diversity of trophic interactions inside an arsenic-rich microbial ecosystem.</title>
        <authorList>
            <person name="Bertin P.N."/>
            <person name="Heinrich-Salmeron A."/>
            <person name="Pelletier E."/>
            <person name="Goulhen-Chollet F."/>
            <person name="Arsene-Ploetze F."/>
            <person name="Gallien S."/>
            <person name="Calteau A."/>
            <person name="Vallenet D."/>
            <person name="Casiot C."/>
            <person name="Chane-Woon-Ming B."/>
            <person name="Giloteaux L."/>
            <person name="Barakat M."/>
            <person name="Bonnefoy V."/>
            <person name="Bruneel O."/>
            <person name="Chandler M."/>
            <person name="Cleiss J."/>
            <person name="Duran R."/>
            <person name="Elbaz-Poulichet F."/>
            <person name="Fonknechten N."/>
            <person name="Lauga B."/>
            <person name="Mornico D."/>
            <person name="Ortet P."/>
            <person name="Schaeffer C."/>
            <person name="Siguier P."/>
            <person name="Alexander Thil Smith A."/>
            <person name="Van Dorsselaer A."/>
            <person name="Weissenbach J."/>
            <person name="Medigue C."/>
            <person name="Le Paslier D."/>
        </authorList>
    </citation>
    <scope>NUCLEOTIDE SEQUENCE</scope>
</reference>
<comment type="caution">
    <text evidence="1">The sequence shown here is derived from an EMBL/GenBank/DDBJ whole genome shotgun (WGS) entry which is preliminary data.</text>
</comment>
<dbReference type="EMBL" id="CABP01000082">
    <property type="protein sequence ID" value="CBI04724.1"/>
    <property type="molecule type" value="Genomic_DNA"/>
</dbReference>
<organism evidence="1">
    <name type="scientific">mine drainage metagenome</name>
    <dbReference type="NCBI Taxonomy" id="410659"/>
    <lineage>
        <taxon>unclassified sequences</taxon>
        <taxon>metagenomes</taxon>
        <taxon>ecological metagenomes</taxon>
    </lineage>
</organism>
<proteinExistence type="predicted"/>
<name>E6QBZ8_9ZZZZ</name>
<protein>
    <submittedName>
        <fullName evidence="1">Uncharacterized protein</fullName>
    </submittedName>
</protein>
<evidence type="ECO:0000313" key="1">
    <source>
        <dbReference type="EMBL" id="CBI04724.1"/>
    </source>
</evidence>
<dbReference type="AlphaFoldDB" id="E6QBZ8"/>